<organism evidence="2 3">
    <name type="scientific">Candidatus Scybalomonas excrementavium</name>
    <dbReference type="NCBI Taxonomy" id="2840943"/>
    <lineage>
        <taxon>Bacteria</taxon>
        <taxon>Bacillati</taxon>
        <taxon>Bacillota</taxon>
        <taxon>Clostridia</taxon>
        <taxon>Lachnospirales</taxon>
        <taxon>Lachnospiraceae</taxon>
        <taxon>Lachnospiraceae incertae sedis</taxon>
        <taxon>Candidatus Scybalomonas</taxon>
    </lineage>
</organism>
<reference evidence="2" key="2">
    <citation type="journal article" date="2021" name="PeerJ">
        <title>Extensive microbial diversity within the chicken gut microbiome revealed by metagenomics and culture.</title>
        <authorList>
            <person name="Gilroy R."/>
            <person name="Ravi A."/>
            <person name="Getino M."/>
            <person name="Pursley I."/>
            <person name="Horton D.L."/>
            <person name="Alikhan N.F."/>
            <person name="Baker D."/>
            <person name="Gharbi K."/>
            <person name="Hall N."/>
            <person name="Watson M."/>
            <person name="Adriaenssens E.M."/>
            <person name="Foster-Nyarko E."/>
            <person name="Jarju S."/>
            <person name="Secka A."/>
            <person name="Antonio M."/>
            <person name="Oren A."/>
            <person name="Chaudhuri R.R."/>
            <person name="La Ragione R."/>
            <person name="Hildebrand F."/>
            <person name="Pallen M.J."/>
        </authorList>
    </citation>
    <scope>NUCLEOTIDE SEQUENCE</scope>
    <source>
        <strain evidence="2">E3-2379</strain>
    </source>
</reference>
<dbReference type="Proteomes" id="UP000823618">
    <property type="component" value="Unassembled WGS sequence"/>
</dbReference>
<feature type="region of interest" description="Disordered" evidence="1">
    <location>
        <begin position="108"/>
        <end position="128"/>
    </location>
</feature>
<accession>A0A9D9I128</accession>
<feature type="compositionally biased region" description="Polar residues" evidence="1">
    <location>
        <begin position="109"/>
        <end position="128"/>
    </location>
</feature>
<gene>
    <name evidence="2" type="ORF">IAC13_04695</name>
</gene>
<evidence type="ECO:0000313" key="3">
    <source>
        <dbReference type="Proteomes" id="UP000823618"/>
    </source>
</evidence>
<dbReference type="EMBL" id="JADIML010000131">
    <property type="protein sequence ID" value="MBO8463213.1"/>
    <property type="molecule type" value="Genomic_DNA"/>
</dbReference>
<protein>
    <submittedName>
        <fullName evidence="2">Uncharacterized protein</fullName>
    </submittedName>
</protein>
<name>A0A9D9I128_9FIRM</name>
<reference evidence="2" key="1">
    <citation type="submission" date="2020-10" db="EMBL/GenBank/DDBJ databases">
        <authorList>
            <person name="Gilroy R."/>
        </authorList>
    </citation>
    <scope>NUCLEOTIDE SEQUENCE</scope>
    <source>
        <strain evidence="2">E3-2379</strain>
    </source>
</reference>
<evidence type="ECO:0000256" key="1">
    <source>
        <dbReference type="SAM" id="MobiDB-lite"/>
    </source>
</evidence>
<dbReference type="AlphaFoldDB" id="A0A9D9I128"/>
<feature type="non-terminal residue" evidence="2">
    <location>
        <position position="128"/>
    </location>
</feature>
<comment type="caution">
    <text evidence="2">The sequence shown here is derived from an EMBL/GenBank/DDBJ whole genome shotgun (WGS) entry which is preliminary data.</text>
</comment>
<evidence type="ECO:0000313" key="2">
    <source>
        <dbReference type="EMBL" id="MBO8463213.1"/>
    </source>
</evidence>
<proteinExistence type="predicted"/>
<sequence length="128" mass="14684">MEQESMKQQPLHQILQNSNLNLLEAALPYVPEKLRRPLAVYIKFSEVTEVMNGFENEEVLEACGLNDQNMNYEMMLQAMKMSASKEQSEKLEQMMRIMNLGKMLPSMLEQINSPKSSSNTPLQENSAQ</sequence>